<keyword evidence="3" id="KW-1185">Reference proteome</keyword>
<name>A0ABT9XGR6_9BACL</name>
<dbReference type="SUPFAM" id="SSF55021">
    <property type="entry name" value="ACT-like"/>
    <property type="match status" value="1"/>
</dbReference>
<dbReference type="RefSeq" id="WP_274456069.1">
    <property type="nucleotide sequence ID" value="NZ_CP067097.1"/>
</dbReference>
<evidence type="ECO:0000259" key="1">
    <source>
        <dbReference type="Pfam" id="PF11868"/>
    </source>
</evidence>
<dbReference type="EMBL" id="JAUSTP010000006">
    <property type="protein sequence ID" value="MDQ0189290.1"/>
    <property type="molecule type" value="Genomic_DNA"/>
</dbReference>
<comment type="caution">
    <text evidence="2">The sequence shown here is derived from an EMBL/GenBank/DDBJ whole genome shotgun (WGS) entry which is preliminary data.</text>
</comment>
<reference evidence="2 3" key="1">
    <citation type="submission" date="2023-07" db="EMBL/GenBank/DDBJ databases">
        <title>Genomic Encyclopedia of Type Strains, Phase IV (KMG-IV): sequencing the most valuable type-strain genomes for metagenomic binning, comparative biology and taxonomic classification.</title>
        <authorList>
            <person name="Goeker M."/>
        </authorList>
    </citation>
    <scope>NUCLEOTIDE SEQUENCE [LARGE SCALE GENOMIC DNA]</scope>
    <source>
        <strain evidence="2 3">DSM 4006</strain>
    </source>
</reference>
<organism evidence="2 3">
    <name type="scientific">Alicyclobacillus cycloheptanicus</name>
    <dbReference type="NCBI Taxonomy" id="1457"/>
    <lineage>
        <taxon>Bacteria</taxon>
        <taxon>Bacillati</taxon>
        <taxon>Bacillota</taxon>
        <taxon>Bacilli</taxon>
        <taxon>Bacillales</taxon>
        <taxon>Alicyclobacillaceae</taxon>
        <taxon>Alicyclobacillus</taxon>
    </lineage>
</organism>
<accession>A0ABT9XGR6</accession>
<dbReference type="InterPro" id="IPR016784">
    <property type="entry name" value="UCP021288_ACT"/>
</dbReference>
<evidence type="ECO:0000313" key="2">
    <source>
        <dbReference type="EMBL" id="MDQ0189290.1"/>
    </source>
</evidence>
<dbReference type="InterPro" id="IPR045865">
    <property type="entry name" value="ACT-like_dom_sf"/>
</dbReference>
<dbReference type="InterPro" id="IPR024514">
    <property type="entry name" value="DUF3388"/>
</dbReference>
<proteinExistence type="predicted"/>
<dbReference type="Pfam" id="PF11868">
    <property type="entry name" value="DUF3388"/>
    <property type="match status" value="1"/>
</dbReference>
<dbReference type="Proteomes" id="UP001232973">
    <property type="component" value="Unassembled WGS sequence"/>
</dbReference>
<feature type="domain" description="DUF3388" evidence="1">
    <location>
        <begin position="83"/>
        <end position="262"/>
    </location>
</feature>
<evidence type="ECO:0000313" key="3">
    <source>
        <dbReference type="Proteomes" id="UP001232973"/>
    </source>
</evidence>
<gene>
    <name evidence="2" type="ORF">J2S03_001110</name>
</gene>
<sequence>MSNGYPPNESQAESSEFYFQYRIRNNRTGLLGDIASLLGMLGFNITKLANVSDESRGFLLQTQQPDSAGLLRTIVDSLQDVEVVALRKPTLRDRIALRHGKYVERADEEMRTYRFVRDELGVLVDFVGELLKRPGRQVIGMRGQPRVGKTESIVAASVYANKRWTFVSSTLLRQTMLKELPDEQFFSDRFVYIIDGAVTALRGGEDHWRVVDDVLGMPAPIVIEHPDIFVKHTRYDWSLFDMVVELRREPNEVIQYEAYEEEAARWHE</sequence>
<dbReference type="PIRSF" id="PIRSF021288">
    <property type="entry name" value="UCP021288_ACT"/>
    <property type="match status" value="1"/>
</dbReference>
<protein>
    <recommendedName>
        <fullName evidence="1">DUF3388 domain-containing protein</fullName>
    </recommendedName>
</protein>